<gene>
    <name evidence="2" type="ORF">FA15DRAFT_675050</name>
</gene>
<keyword evidence="3" id="KW-1185">Reference proteome</keyword>
<accession>A0A5C3KFF4</accession>
<dbReference type="AlphaFoldDB" id="A0A5C3KFF4"/>
<evidence type="ECO:0000256" key="1">
    <source>
        <dbReference type="SAM" id="MobiDB-lite"/>
    </source>
</evidence>
<dbReference type="EMBL" id="ML210379">
    <property type="protein sequence ID" value="TFK18781.1"/>
    <property type="molecule type" value="Genomic_DNA"/>
</dbReference>
<reference evidence="2 3" key="1">
    <citation type="journal article" date="2019" name="Nat. Ecol. Evol.">
        <title>Megaphylogeny resolves global patterns of mushroom evolution.</title>
        <authorList>
            <person name="Varga T."/>
            <person name="Krizsan K."/>
            <person name="Foldi C."/>
            <person name="Dima B."/>
            <person name="Sanchez-Garcia M."/>
            <person name="Sanchez-Ramirez S."/>
            <person name="Szollosi G.J."/>
            <person name="Szarkandi J.G."/>
            <person name="Papp V."/>
            <person name="Albert L."/>
            <person name="Andreopoulos W."/>
            <person name="Angelini C."/>
            <person name="Antonin V."/>
            <person name="Barry K.W."/>
            <person name="Bougher N.L."/>
            <person name="Buchanan P."/>
            <person name="Buyck B."/>
            <person name="Bense V."/>
            <person name="Catcheside P."/>
            <person name="Chovatia M."/>
            <person name="Cooper J."/>
            <person name="Damon W."/>
            <person name="Desjardin D."/>
            <person name="Finy P."/>
            <person name="Geml J."/>
            <person name="Haridas S."/>
            <person name="Hughes K."/>
            <person name="Justo A."/>
            <person name="Karasinski D."/>
            <person name="Kautmanova I."/>
            <person name="Kiss B."/>
            <person name="Kocsube S."/>
            <person name="Kotiranta H."/>
            <person name="LaButti K.M."/>
            <person name="Lechner B.E."/>
            <person name="Liimatainen K."/>
            <person name="Lipzen A."/>
            <person name="Lukacs Z."/>
            <person name="Mihaltcheva S."/>
            <person name="Morgado L.N."/>
            <person name="Niskanen T."/>
            <person name="Noordeloos M.E."/>
            <person name="Ohm R.A."/>
            <person name="Ortiz-Santana B."/>
            <person name="Ovrebo C."/>
            <person name="Racz N."/>
            <person name="Riley R."/>
            <person name="Savchenko A."/>
            <person name="Shiryaev A."/>
            <person name="Soop K."/>
            <person name="Spirin V."/>
            <person name="Szebenyi C."/>
            <person name="Tomsovsky M."/>
            <person name="Tulloss R.E."/>
            <person name="Uehling J."/>
            <person name="Grigoriev I.V."/>
            <person name="Vagvolgyi C."/>
            <person name="Papp T."/>
            <person name="Martin F.M."/>
            <person name="Miettinen O."/>
            <person name="Hibbett D.S."/>
            <person name="Nagy L.G."/>
        </authorList>
    </citation>
    <scope>NUCLEOTIDE SEQUENCE [LARGE SCALE GENOMIC DNA]</scope>
    <source>
        <strain evidence="2 3">CBS 121175</strain>
    </source>
</reference>
<dbReference type="Proteomes" id="UP000307440">
    <property type="component" value="Unassembled WGS sequence"/>
</dbReference>
<name>A0A5C3KFF4_COPMA</name>
<feature type="region of interest" description="Disordered" evidence="1">
    <location>
        <begin position="1"/>
        <end position="67"/>
    </location>
</feature>
<proteinExistence type="predicted"/>
<evidence type="ECO:0000313" key="3">
    <source>
        <dbReference type="Proteomes" id="UP000307440"/>
    </source>
</evidence>
<sequence>MPPKPSPTSKTPSTQARIPKPVGSNSTGPARNTGAPGAPSSVSGTGRPVPIPSASGAAVKSTKAKKK</sequence>
<organism evidence="2 3">
    <name type="scientific">Coprinopsis marcescibilis</name>
    <name type="common">Agaric fungus</name>
    <name type="synonym">Psathyrella marcescibilis</name>
    <dbReference type="NCBI Taxonomy" id="230819"/>
    <lineage>
        <taxon>Eukaryota</taxon>
        <taxon>Fungi</taxon>
        <taxon>Dikarya</taxon>
        <taxon>Basidiomycota</taxon>
        <taxon>Agaricomycotina</taxon>
        <taxon>Agaricomycetes</taxon>
        <taxon>Agaricomycetidae</taxon>
        <taxon>Agaricales</taxon>
        <taxon>Agaricineae</taxon>
        <taxon>Psathyrellaceae</taxon>
        <taxon>Coprinopsis</taxon>
    </lineage>
</organism>
<evidence type="ECO:0000313" key="2">
    <source>
        <dbReference type="EMBL" id="TFK18781.1"/>
    </source>
</evidence>
<protein>
    <submittedName>
        <fullName evidence="2">Uncharacterized protein</fullName>
    </submittedName>
</protein>